<organism evidence="7 8">
    <name type="scientific">Rhodopirellula halodulae</name>
    <dbReference type="NCBI Taxonomy" id="2894198"/>
    <lineage>
        <taxon>Bacteria</taxon>
        <taxon>Pseudomonadati</taxon>
        <taxon>Planctomycetota</taxon>
        <taxon>Planctomycetia</taxon>
        <taxon>Pirellulales</taxon>
        <taxon>Pirellulaceae</taxon>
        <taxon>Rhodopirellula</taxon>
    </lineage>
</organism>
<feature type="compositionally biased region" description="Polar residues" evidence="5">
    <location>
        <begin position="91"/>
        <end position="121"/>
    </location>
</feature>
<dbReference type="Proteomes" id="UP001430306">
    <property type="component" value="Unassembled WGS sequence"/>
</dbReference>
<keyword evidence="8" id="KW-1185">Reference proteome</keyword>
<evidence type="ECO:0000259" key="6">
    <source>
        <dbReference type="PROSITE" id="PS51352"/>
    </source>
</evidence>
<keyword evidence="4" id="KW-0676">Redox-active center</keyword>
<evidence type="ECO:0000256" key="4">
    <source>
        <dbReference type="ARBA" id="ARBA00023284"/>
    </source>
</evidence>
<reference evidence="7" key="1">
    <citation type="submission" date="2021-11" db="EMBL/GenBank/DDBJ databases">
        <title>Genome sequence.</title>
        <authorList>
            <person name="Sun Q."/>
        </authorList>
    </citation>
    <scope>NUCLEOTIDE SEQUENCE</scope>
    <source>
        <strain evidence="7">JC740</strain>
    </source>
</reference>
<sequence>MIQFSGLCRCAGFPSALLCSLTLIALLLFPGCTRQPEPGSETAAADDASSSTSEPTGDGSSSQSSAMQSLDGDTSTLIADGGSAQRPGDDGSSNGETGRSSIEMNASGSPAATDPAEQSVQPPLRVADSVGSQQKQLARDMSPTQLKTFLSEADVELRMINNGQSGIEDPAKAFQQLKWIVTLKEEASRRLIDHADSSEKDRAIGRRGELQSLSHLASLGDLKAAEQLQKLAEEWKDDEDAEVRSDSRLVLIGFAIEEVRNGKTDAANKVVSQIETLAQSSADPDAAALMVMGQAKDALMQFEHLDEASRVRELILEVFVDNEDQTFADMARQVAGPSMQMSQAMRRVQSMMQQVIEEANEGVASGKSKVAAADWKQAIETVAKEQPDLLTTQFLAGTSLEAETVGREDLATATYDVLEEQFASLQDDRGREARTAIQARENRRSVIGEAFDPELSSTQGDDLSMADYRGKVVLVPFWSAAYPDSLMVVDGLKSIVRQYPDQVAIVGVNLDEQSTDVPAFEARQKIDFPSFRSVSDRNAKIANPTAYRFGVVSLLFVAVIDQEGKVAAIEFSGRDLTPIVENLLQ</sequence>
<keyword evidence="2" id="KW-0201">Cytochrome c-type biogenesis</keyword>
<dbReference type="Gene3D" id="3.40.30.10">
    <property type="entry name" value="Glutaredoxin"/>
    <property type="match status" value="1"/>
</dbReference>
<dbReference type="CDD" id="cd02966">
    <property type="entry name" value="TlpA_like_family"/>
    <property type="match status" value="1"/>
</dbReference>
<dbReference type="InterPro" id="IPR000866">
    <property type="entry name" value="AhpC/TSA"/>
</dbReference>
<dbReference type="EMBL" id="JAJKFW010000025">
    <property type="protein sequence ID" value="MCC9644118.1"/>
    <property type="molecule type" value="Genomic_DNA"/>
</dbReference>
<evidence type="ECO:0000256" key="1">
    <source>
        <dbReference type="ARBA" id="ARBA00004196"/>
    </source>
</evidence>
<comment type="caution">
    <text evidence="7">The sequence shown here is derived from an EMBL/GenBank/DDBJ whole genome shotgun (WGS) entry which is preliminary data.</text>
</comment>
<dbReference type="PROSITE" id="PS51352">
    <property type="entry name" value="THIOREDOXIN_2"/>
    <property type="match status" value="1"/>
</dbReference>
<dbReference type="InterPro" id="IPR013766">
    <property type="entry name" value="Thioredoxin_domain"/>
</dbReference>
<evidence type="ECO:0000256" key="5">
    <source>
        <dbReference type="SAM" id="MobiDB-lite"/>
    </source>
</evidence>
<dbReference type="PANTHER" id="PTHR42852">
    <property type="entry name" value="THIOL:DISULFIDE INTERCHANGE PROTEIN DSBE"/>
    <property type="match status" value="1"/>
</dbReference>
<gene>
    <name evidence="7" type="ORF">LOC71_17690</name>
</gene>
<evidence type="ECO:0000313" key="8">
    <source>
        <dbReference type="Proteomes" id="UP001430306"/>
    </source>
</evidence>
<keyword evidence="3" id="KW-1015">Disulfide bond</keyword>
<feature type="region of interest" description="Disordered" evidence="5">
    <location>
        <begin position="36"/>
        <end position="143"/>
    </location>
</feature>
<proteinExistence type="predicted"/>
<dbReference type="PANTHER" id="PTHR42852:SF6">
    <property type="entry name" value="THIOL:DISULFIDE INTERCHANGE PROTEIN DSBE"/>
    <property type="match status" value="1"/>
</dbReference>
<comment type="subcellular location">
    <subcellularLocation>
        <location evidence="1">Cell envelope</location>
    </subcellularLocation>
</comment>
<dbReference type="RefSeq" id="WP_230275224.1">
    <property type="nucleotide sequence ID" value="NZ_JAJKFW010000025.1"/>
</dbReference>
<dbReference type="Pfam" id="PF00578">
    <property type="entry name" value="AhpC-TSA"/>
    <property type="match status" value="1"/>
</dbReference>
<feature type="compositionally biased region" description="Polar residues" evidence="5">
    <location>
        <begin position="130"/>
        <end position="143"/>
    </location>
</feature>
<feature type="domain" description="Thioredoxin" evidence="6">
    <location>
        <begin position="444"/>
        <end position="585"/>
    </location>
</feature>
<evidence type="ECO:0000256" key="2">
    <source>
        <dbReference type="ARBA" id="ARBA00022748"/>
    </source>
</evidence>
<dbReference type="InterPro" id="IPR050553">
    <property type="entry name" value="Thioredoxin_ResA/DsbE_sf"/>
</dbReference>
<accession>A0ABS8NKN1</accession>
<evidence type="ECO:0000313" key="7">
    <source>
        <dbReference type="EMBL" id="MCC9644118.1"/>
    </source>
</evidence>
<dbReference type="InterPro" id="IPR036249">
    <property type="entry name" value="Thioredoxin-like_sf"/>
</dbReference>
<protein>
    <submittedName>
        <fullName evidence="7">TlpA family protein disulfide reductase</fullName>
    </submittedName>
</protein>
<name>A0ABS8NKN1_9BACT</name>
<feature type="compositionally biased region" description="Low complexity" evidence="5">
    <location>
        <begin position="40"/>
        <end position="69"/>
    </location>
</feature>
<evidence type="ECO:0000256" key="3">
    <source>
        <dbReference type="ARBA" id="ARBA00023157"/>
    </source>
</evidence>
<dbReference type="SUPFAM" id="SSF52833">
    <property type="entry name" value="Thioredoxin-like"/>
    <property type="match status" value="1"/>
</dbReference>